<dbReference type="AlphaFoldDB" id="A0A916K5H8"/>
<comment type="caution">
    <text evidence="1">The sequence shown here is derived from an EMBL/GenBank/DDBJ whole genome shotgun (WGS) entry which is preliminary data.</text>
</comment>
<dbReference type="GO" id="GO:0044780">
    <property type="term" value="P:bacterial-type flagellum assembly"/>
    <property type="evidence" value="ECO:0007669"/>
    <property type="project" value="InterPro"/>
</dbReference>
<keyword evidence="2" id="KW-1185">Reference proteome</keyword>
<name>A0A916K5H8_9BACL</name>
<sequence length="166" mass="19174">MSFLALTQLMTALNDIHANLLELAEQKRQVLIHNQIERLMEISNKENKLIKQVADLDQERIGVIGEFMIEKGYKPNPRVTISDLTKIIFNIEEKKELIDSQKQLLSTIRKLRELNAVNQQLIEQSLAFIDYSLDLIVGPPEDEVFYHKSKQQGYGHRNVGLFDSRA</sequence>
<accession>A0A916K5H8</accession>
<dbReference type="Pfam" id="PF05130">
    <property type="entry name" value="FlgN"/>
    <property type="match status" value="1"/>
</dbReference>
<gene>
    <name evidence="1" type="primary">yvyG</name>
    <name evidence="1" type="ORF">PAESOLCIP111_03523</name>
</gene>
<protein>
    <recommendedName>
        <fullName evidence="3">Flagellar protein FlgN</fullName>
    </recommendedName>
</protein>
<dbReference type="Proteomes" id="UP000693672">
    <property type="component" value="Unassembled WGS sequence"/>
</dbReference>
<dbReference type="InterPro" id="IPR007809">
    <property type="entry name" value="FlgN-like"/>
</dbReference>
<dbReference type="EMBL" id="CAJVAS010000015">
    <property type="protein sequence ID" value="CAG7634017.1"/>
    <property type="molecule type" value="Genomic_DNA"/>
</dbReference>
<organism evidence="1 2">
    <name type="scientific">Paenibacillus solanacearum</name>
    <dbReference type="NCBI Taxonomy" id="2048548"/>
    <lineage>
        <taxon>Bacteria</taxon>
        <taxon>Bacillati</taxon>
        <taxon>Bacillota</taxon>
        <taxon>Bacilli</taxon>
        <taxon>Bacillales</taxon>
        <taxon>Paenibacillaceae</taxon>
        <taxon>Paenibacillus</taxon>
    </lineage>
</organism>
<proteinExistence type="predicted"/>
<evidence type="ECO:0000313" key="2">
    <source>
        <dbReference type="Proteomes" id="UP000693672"/>
    </source>
</evidence>
<evidence type="ECO:0008006" key="3">
    <source>
        <dbReference type="Google" id="ProtNLM"/>
    </source>
</evidence>
<reference evidence="1" key="1">
    <citation type="submission" date="2021-06" db="EMBL/GenBank/DDBJ databases">
        <authorList>
            <person name="Criscuolo A."/>
        </authorList>
    </citation>
    <scope>NUCLEOTIDE SEQUENCE</scope>
    <source>
        <strain evidence="1">CIP111600</strain>
    </source>
</reference>
<evidence type="ECO:0000313" key="1">
    <source>
        <dbReference type="EMBL" id="CAG7634017.1"/>
    </source>
</evidence>
<dbReference type="RefSeq" id="WP_218093268.1">
    <property type="nucleotide sequence ID" value="NZ_CAJVAS010000015.1"/>
</dbReference>